<accession>A0A6J6X0Q9</accession>
<protein>
    <submittedName>
        <fullName evidence="1">Unannotated protein</fullName>
    </submittedName>
</protein>
<organism evidence="1">
    <name type="scientific">freshwater metagenome</name>
    <dbReference type="NCBI Taxonomy" id="449393"/>
    <lineage>
        <taxon>unclassified sequences</taxon>
        <taxon>metagenomes</taxon>
        <taxon>ecological metagenomes</taxon>
    </lineage>
</organism>
<gene>
    <name evidence="1" type="ORF">UFOPK2958_01192</name>
</gene>
<evidence type="ECO:0000313" key="1">
    <source>
        <dbReference type="EMBL" id="CAB4790980.1"/>
    </source>
</evidence>
<sequence length="79" mass="8869">MVTNDHIEIWLPRAVTEYWRGKTPLQREPHLLCSTGRTEPHEVYASRHSPMATSNVADWPLMQFSTNVPVESSGAVPGP</sequence>
<dbReference type="AlphaFoldDB" id="A0A6J6X0Q9"/>
<reference evidence="1" key="1">
    <citation type="submission" date="2020-05" db="EMBL/GenBank/DDBJ databases">
        <authorList>
            <person name="Chiriac C."/>
            <person name="Salcher M."/>
            <person name="Ghai R."/>
            <person name="Kavagutti S V."/>
        </authorList>
    </citation>
    <scope>NUCLEOTIDE SEQUENCE</scope>
</reference>
<proteinExistence type="predicted"/>
<dbReference type="EMBL" id="CAFAAB010000154">
    <property type="protein sequence ID" value="CAB4790980.1"/>
    <property type="molecule type" value="Genomic_DNA"/>
</dbReference>
<name>A0A6J6X0Q9_9ZZZZ</name>